<feature type="domain" description="SIS" evidence="2">
    <location>
        <begin position="29"/>
        <end position="181"/>
    </location>
</feature>
<dbReference type="GO" id="GO:1901135">
    <property type="term" value="P:carbohydrate derivative metabolic process"/>
    <property type="evidence" value="ECO:0007669"/>
    <property type="project" value="InterPro"/>
</dbReference>
<dbReference type="EC" id="5.3.1.27" evidence="3"/>
<gene>
    <name evidence="3" type="ORF">Sv326_1041</name>
</gene>
<dbReference type="KEGG" id="flt:Sv326_1041"/>
<dbReference type="GO" id="GO:0043800">
    <property type="term" value="F:6-phospho-3-hexuloisomerase activity"/>
    <property type="evidence" value="ECO:0007669"/>
    <property type="project" value="UniProtKB-EC"/>
</dbReference>
<comment type="similarity">
    <text evidence="1">Belongs to the SIS family. PHI subfamily.</text>
</comment>
<sequence>MTIHTRMEKLTQKIEEQLSAIDRKSIDQLVESLTNAKRIFIGGAGRSGLVAKAFGMRLMHLGFTVYVIGEVITPAINKEDLLIIVSGSGQTISVVVAARIAKEKGVKIVSITSNPNSDIGKLSDVIVQIKGRRPEDAKRDYEARQLIGNHEPLTPLGTLFELSAMVFLDSIIDELMLRYQKSEDELKKLHADLE</sequence>
<evidence type="ECO:0000259" key="2">
    <source>
        <dbReference type="PROSITE" id="PS51464"/>
    </source>
</evidence>
<organism evidence="3 4">
    <name type="scientific">Fermentimicrarchaeum limneticum</name>
    <dbReference type="NCBI Taxonomy" id="2795018"/>
    <lineage>
        <taxon>Archaea</taxon>
        <taxon>Candidatus Micrarchaeota</taxon>
        <taxon>Candidatus Fermentimicrarchaeales</taxon>
        <taxon>Candidatus Fermentimicrarchaeaceae</taxon>
        <taxon>Candidatus Fermentimicrarchaeum</taxon>
    </lineage>
</organism>
<name>A0A7D6BLX4_FERL1</name>
<dbReference type="Proteomes" id="UP000510821">
    <property type="component" value="Chromosome"/>
</dbReference>
<keyword evidence="3" id="KW-0413">Isomerase</keyword>
<accession>A0A7D6BLX4</accession>
<dbReference type="Pfam" id="PF01380">
    <property type="entry name" value="SIS"/>
    <property type="match status" value="1"/>
</dbReference>
<dbReference type="NCBIfam" id="TIGR03127">
    <property type="entry name" value="RuMP_HxlB"/>
    <property type="match status" value="1"/>
</dbReference>
<dbReference type="AlphaFoldDB" id="A0A7D6BLX4"/>
<evidence type="ECO:0000256" key="1">
    <source>
        <dbReference type="ARBA" id="ARBA00009235"/>
    </source>
</evidence>
<dbReference type="InterPro" id="IPR001347">
    <property type="entry name" value="SIS_dom"/>
</dbReference>
<dbReference type="Gene3D" id="3.40.50.10490">
    <property type="entry name" value="Glucose-6-phosphate isomerase like protein, domain 1"/>
    <property type="match status" value="1"/>
</dbReference>
<dbReference type="SUPFAM" id="SSF53697">
    <property type="entry name" value="SIS domain"/>
    <property type="match status" value="1"/>
</dbReference>
<dbReference type="PANTHER" id="PTHR43443:SF1">
    <property type="entry name" value="3-HEXULOSE-6-PHOSPHATE ISOMERASE"/>
    <property type="match status" value="1"/>
</dbReference>
<evidence type="ECO:0000313" key="3">
    <source>
        <dbReference type="EMBL" id="QLJ53216.1"/>
    </source>
</evidence>
<dbReference type="GO" id="GO:0097367">
    <property type="term" value="F:carbohydrate derivative binding"/>
    <property type="evidence" value="ECO:0007669"/>
    <property type="project" value="InterPro"/>
</dbReference>
<proteinExistence type="inferred from homology"/>
<evidence type="ECO:0000313" key="4">
    <source>
        <dbReference type="Proteomes" id="UP000510821"/>
    </source>
</evidence>
<dbReference type="EMBL" id="CP058998">
    <property type="protein sequence ID" value="QLJ53216.1"/>
    <property type="molecule type" value="Genomic_DNA"/>
</dbReference>
<dbReference type="InterPro" id="IPR046348">
    <property type="entry name" value="SIS_dom_sf"/>
</dbReference>
<dbReference type="PROSITE" id="PS51464">
    <property type="entry name" value="SIS"/>
    <property type="match status" value="1"/>
</dbReference>
<dbReference type="CDD" id="cd05005">
    <property type="entry name" value="SIS_PHI"/>
    <property type="match status" value="1"/>
</dbReference>
<protein>
    <submittedName>
        <fullName evidence="3">6-phospho-3-hexuloisomerase</fullName>
        <ecNumber evidence="3">5.3.1.27</ecNumber>
    </submittedName>
</protein>
<dbReference type="PANTHER" id="PTHR43443">
    <property type="entry name" value="3-HEXULOSE-6-PHOSPHATE ISOMERASE"/>
    <property type="match status" value="1"/>
</dbReference>
<dbReference type="InterPro" id="IPR017552">
    <property type="entry name" value="PHI/rmpB"/>
</dbReference>
<reference evidence="4" key="1">
    <citation type="submission" date="2020-07" db="EMBL/GenBank/DDBJ databases">
        <title>Metabolic diversity and evolutionary history of the archaeal phylum ###Micrarchaeota### uncovered from a freshwater lake metagenome.</title>
        <authorList>
            <person name="Kadnikov V.V."/>
            <person name="Savvichev A.S."/>
            <person name="Mardanov A.V."/>
            <person name="Beletsky A.V."/>
            <person name="Chupakov A.V."/>
            <person name="Kokryatskaya N.M."/>
            <person name="Pimenov N.V."/>
            <person name="Ravin N.V."/>
        </authorList>
    </citation>
    <scope>NUCLEOTIDE SEQUENCE [LARGE SCALE GENOMIC DNA]</scope>
</reference>